<comment type="caution">
    <text evidence="2">The sequence shown here is derived from an EMBL/GenBank/DDBJ whole genome shotgun (WGS) entry which is preliminary data.</text>
</comment>
<name>A0A936K720_9BACT</name>
<protein>
    <submittedName>
        <fullName evidence="2">Uncharacterized protein</fullName>
    </submittedName>
</protein>
<evidence type="ECO:0000313" key="3">
    <source>
        <dbReference type="Proteomes" id="UP000709959"/>
    </source>
</evidence>
<dbReference type="EMBL" id="JADKCH010000007">
    <property type="protein sequence ID" value="MBK8572735.1"/>
    <property type="molecule type" value="Genomic_DNA"/>
</dbReference>
<proteinExistence type="predicted"/>
<feature type="compositionally biased region" description="Basic and acidic residues" evidence="1">
    <location>
        <begin position="141"/>
        <end position="175"/>
    </location>
</feature>
<accession>A0A936K720</accession>
<gene>
    <name evidence="2" type="ORF">IPN91_08825</name>
</gene>
<reference evidence="2 3" key="1">
    <citation type="submission" date="2020-10" db="EMBL/GenBank/DDBJ databases">
        <title>Connecting structure to function with the recovery of over 1000 high-quality activated sludge metagenome-assembled genomes encoding full-length rRNA genes using long-read sequencing.</title>
        <authorList>
            <person name="Singleton C.M."/>
            <person name="Petriglieri F."/>
            <person name="Kristensen J.M."/>
            <person name="Kirkegaard R.H."/>
            <person name="Michaelsen T.Y."/>
            <person name="Andersen M.H."/>
            <person name="Karst S.M."/>
            <person name="Dueholm M.S."/>
            <person name="Nielsen P.H."/>
            <person name="Albertsen M."/>
        </authorList>
    </citation>
    <scope>NUCLEOTIDE SEQUENCE [LARGE SCALE GENOMIC DNA]</scope>
    <source>
        <strain evidence="2">OdNE_18-Q3-R46-58_MAXAC.008</strain>
    </source>
</reference>
<evidence type="ECO:0000256" key="1">
    <source>
        <dbReference type="SAM" id="MobiDB-lite"/>
    </source>
</evidence>
<feature type="region of interest" description="Disordered" evidence="1">
    <location>
        <begin position="135"/>
        <end position="180"/>
    </location>
</feature>
<sequence length="410" mass="46106">MSDIKGALLVVVDGPKGEWKAKIDALTSDPEWMDLEIGVSYYGSKASEVESLLRQKYQAGPRPQWVLFGAGPRVVATGGTAPDAKAMAKVVEENGIRSVIQILRDFVRRNPDHLEARATLCSYLRPRASKKTLLRTGGKVEPMRPADESYDAVKEQKEREAKEEAKAREQQEEKPPLQLSAEDDQAIWGELADLLATTFRSGDWLEMQNPWTLTPDETAVHSPLMQEVSRTAAPEVERALARNPTSWSHWQLWLGLTRTFGGKPIRPLLDNLVPVPTYSAMNWPPYSVRDAYVKDARKRKDWTGIRDLLMPQIEMNRLWEAAQDQRTEWVIRKDGKIQENTETGDYWRGTFEPLVEALLWLGDAGKADDLVRERFGKHPWSGLPARAAAVALRCNQSNLAAQWSALGAGK</sequence>
<dbReference type="Proteomes" id="UP000709959">
    <property type="component" value="Unassembled WGS sequence"/>
</dbReference>
<organism evidence="2 3">
    <name type="scientific">Candidatus Geothrix odensensis</name>
    <dbReference type="NCBI Taxonomy" id="2954440"/>
    <lineage>
        <taxon>Bacteria</taxon>
        <taxon>Pseudomonadati</taxon>
        <taxon>Acidobacteriota</taxon>
        <taxon>Holophagae</taxon>
        <taxon>Holophagales</taxon>
        <taxon>Holophagaceae</taxon>
        <taxon>Geothrix</taxon>
    </lineage>
</organism>
<dbReference type="AlphaFoldDB" id="A0A936K720"/>
<evidence type="ECO:0000313" key="2">
    <source>
        <dbReference type="EMBL" id="MBK8572735.1"/>
    </source>
</evidence>